<dbReference type="EMBL" id="BTSX01000001">
    <property type="protein sequence ID" value="GMS79184.1"/>
    <property type="molecule type" value="Genomic_DNA"/>
</dbReference>
<comment type="caution">
    <text evidence="1">The sequence shown here is derived from an EMBL/GenBank/DDBJ whole genome shotgun (WGS) entry which is preliminary data.</text>
</comment>
<dbReference type="Proteomes" id="UP001432027">
    <property type="component" value="Unassembled WGS sequence"/>
</dbReference>
<gene>
    <name evidence="1" type="ORF">PENTCL1PPCAC_1359</name>
</gene>
<accession>A0AAV5SCV1</accession>
<organism evidence="1 2">
    <name type="scientific">Pristionchus entomophagus</name>
    <dbReference type="NCBI Taxonomy" id="358040"/>
    <lineage>
        <taxon>Eukaryota</taxon>
        <taxon>Metazoa</taxon>
        <taxon>Ecdysozoa</taxon>
        <taxon>Nematoda</taxon>
        <taxon>Chromadorea</taxon>
        <taxon>Rhabditida</taxon>
        <taxon>Rhabditina</taxon>
        <taxon>Diplogasteromorpha</taxon>
        <taxon>Diplogasteroidea</taxon>
        <taxon>Neodiplogasteridae</taxon>
        <taxon>Pristionchus</taxon>
    </lineage>
</organism>
<evidence type="ECO:0000313" key="1">
    <source>
        <dbReference type="EMBL" id="GMS79184.1"/>
    </source>
</evidence>
<proteinExistence type="predicted"/>
<protein>
    <submittedName>
        <fullName evidence="1">Uncharacterized protein</fullName>
    </submittedName>
</protein>
<dbReference type="AlphaFoldDB" id="A0AAV5SCV1"/>
<reference evidence="1" key="1">
    <citation type="submission" date="2023-10" db="EMBL/GenBank/DDBJ databases">
        <title>Genome assembly of Pristionchus species.</title>
        <authorList>
            <person name="Yoshida K."/>
            <person name="Sommer R.J."/>
        </authorList>
    </citation>
    <scope>NUCLEOTIDE SEQUENCE</scope>
    <source>
        <strain evidence="1">RS0144</strain>
    </source>
</reference>
<feature type="non-terminal residue" evidence="1">
    <location>
        <position position="1"/>
    </location>
</feature>
<evidence type="ECO:0000313" key="2">
    <source>
        <dbReference type="Proteomes" id="UP001432027"/>
    </source>
</evidence>
<name>A0AAV5SCV1_9BILA</name>
<sequence length="225" mass="25130">HHSFNIGDNSFQLSNLPIQLFPHSIFLSTAMRMLAISACLLTTVASQAILFDSFFCQSFGPKLKTSAVKTKYQTMVGNLNKDTTLKAQKTRVSNFIKNNWNALKSDFNDGVTAASMTTATLSRLAARWRIVTALKGLMAKIKPKLATTKFDEIRKLLWSMDKTAKQNVYYAYSDWKGKAIAAITASAKKTEITNAINNYEASTAFATFTDDQMWWMTPPGYKGCF</sequence>
<keyword evidence="2" id="KW-1185">Reference proteome</keyword>